<feature type="transmembrane region" description="Helical" evidence="7">
    <location>
        <begin position="778"/>
        <end position="798"/>
    </location>
</feature>
<accession>Q023X4</accession>
<evidence type="ECO:0000256" key="6">
    <source>
        <dbReference type="ARBA" id="ARBA00038076"/>
    </source>
</evidence>
<dbReference type="GO" id="GO:0005886">
    <property type="term" value="C:plasma membrane"/>
    <property type="evidence" value="ECO:0007669"/>
    <property type="project" value="UniProtKB-SubCell"/>
</dbReference>
<evidence type="ECO:0000256" key="7">
    <source>
        <dbReference type="SAM" id="Phobius"/>
    </source>
</evidence>
<comment type="similarity">
    <text evidence="6">Belongs to the ABC-4 integral membrane protein family.</text>
</comment>
<feature type="domain" description="ABC3 transporter permease C-terminal" evidence="8">
    <location>
        <begin position="695"/>
        <end position="808"/>
    </location>
</feature>
<evidence type="ECO:0000256" key="4">
    <source>
        <dbReference type="ARBA" id="ARBA00022989"/>
    </source>
</evidence>
<evidence type="ECO:0000259" key="9">
    <source>
        <dbReference type="Pfam" id="PF12704"/>
    </source>
</evidence>
<dbReference type="Pfam" id="PF02687">
    <property type="entry name" value="FtsX"/>
    <property type="match status" value="2"/>
</dbReference>
<dbReference type="AlphaFoldDB" id="Q023X4"/>
<feature type="transmembrane region" description="Helical" evidence="7">
    <location>
        <begin position="736"/>
        <end position="757"/>
    </location>
</feature>
<feature type="transmembrane region" description="Helical" evidence="7">
    <location>
        <begin position="312"/>
        <end position="330"/>
    </location>
</feature>
<feature type="domain" description="ABC3 transporter permease C-terminal" evidence="8">
    <location>
        <begin position="286"/>
        <end position="403"/>
    </location>
</feature>
<feature type="transmembrane region" description="Helical" evidence="7">
    <location>
        <begin position="279"/>
        <end position="303"/>
    </location>
</feature>
<protein>
    <recommendedName>
        <fullName evidence="11">Permease</fullName>
    </recommendedName>
</protein>
<dbReference type="EMBL" id="CP000473">
    <property type="protein sequence ID" value="ABJ83702.1"/>
    <property type="molecule type" value="Genomic_DNA"/>
</dbReference>
<dbReference type="InterPro" id="IPR017800">
    <property type="entry name" value="ADOP"/>
</dbReference>
<reference evidence="10" key="1">
    <citation type="submission" date="2006-10" db="EMBL/GenBank/DDBJ databases">
        <title>Complete sequence of Solibacter usitatus Ellin6076.</title>
        <authorList>
            <consortium name="US DOE Joint Genome Institute"/>
            <person name="Copeland A."/>
            <person name="Lucas S."/>
            <person name="Lapidus A."/>
            <person name="Barry K."/>
            <person name="Detter J.C."/>
            <person name="Glavina del Rio T."/>
            <person name="Hammon N."/>
            <person name="Israni S."/>
            <person name="Dalin E."/>
            <person name="Tice H."/>
            <person name="Pitluck S."/>
            <person name="Thompson L.S."/>
            <person name="Brettin T."/>
            <person name="Bruce D."/>
            <person name="Han C."/>
            <person name="Tapia R."/>
            <person name="Gilna P."/>
            <person name="Schmutz J."/>
            <person name="Larimer F."/>
            <person name="Land M."/>
            <person name="Hauser L."/>
            <person name="Kyrpides N."/>
            <person name="Mikhailova N."/>
            <person name="Janssen P.H."/>
            <person name="Kuske C.R."/>
            <person name="Richardson P."/>
        </authorList>
    </citation>
    <scope>NUCLEOTIDE SEQUENCE</scope>
    <source>
        <strain evidence="10">Ellin6076</strain>
    </source>
</reference>
<feature type="domain" description="MacB-like periplasmic core" evidence="9">
    <location>
        <begin position="34"/>
        <end position="244"/>
    </location>
</feature>
<keyword evidence="2" id="KW-1003">Cell membrane</keyword>
<dbReference type="PANTHER" id="PTHR30572">
    <property type="entry name" value="MEMBRANE COMPONENT OF TRANSPORTER-RELATED"/>
    <property type="match status" value="1"/>
</dbReference>
<dbReference type="eggNOG" id="COG0577">
    <property type="taxonomic scope" value="Bacteria"/>
</dbReference>
<dbReference type="HOGENOM" id="CLU_009433_1_0_0"/>
<dbReference type="STRING" id="234267.Acid_2713"/>
<dbReference type="GO" id="GO:0022857">
    <property type="term" value="F:transmembrane transporter activity"/>
    <property type="evidence" value="ECO:0007669"/>
    <property type="project" value="TreeGrafter"/>
</dbReference>
<feature type="transmembrane region" description="Helical" evidence="7">
    <location>
        <begin position="379"/>
        <end position="400"/>
    </location>
</feature>
<dbReference type="PANTHER" id="PTHR30572:SF4">
    <property type="entry name" value="ABC TRANSPORTER PERMEASE YTRF"/>
    <property type="match status" value="1"/>
</dbReference>
<dbReference type="InterPro" id="IPR050250">
    <property type="entry name" value="Macrolide_Exporter_MacB"/>
</dbReference>
<keyword evidence="3 7" id="KW-0812">Transmembrane</keyword>
<feature type="transmembrane region" description="Helical" evidence="7">
    <location>
        <begin position="28"/>
        <end position="52"/>
    </location>
</feature>
<dbReference type="OrthoDB" id="103171at2"/>
<feature type="transmembrane region" description="Helical" evidence="7">
    <location>
        <begin position="690"/>
        <end position="716"/>
    </location>
</feature>
<dbReference type="NCBIfam" id="TIGR03434">
    <property type="entry name" value="ADOP"/>
    <property type="match status" value="1"/>
</dbReference>
<gene>
    <name evidence="10" type="ordered locus">Acid_2713</name>
</gene>
<sequence length="815" mass="88279" precursor="true">MPHRQLGSPLASLLQDFRFALRQLRMNPGFACTAILVLALGIAASVAVFAFVDAALLQPLPYQDPSRLVVAYETTSACRDCNISYPDYLDWKNTNTSFLSLEAWDASVYLWRGPEGVQAVRCAHVSGGFFRTLGVAAMQGRVFTDADDRPAAPRTVVLTYGAWQSRFGGRQDIVGQSLILDNAPFSVIGVLPREFHFAMRAAEFFTTIHDLSQCEQSRGCHSLEAFGRLRNGVSFEAAAAEMKTMAARLESQYPESNKGRSVRLVPFRDAVVGDIRPTLLVLSSGAGLLLLIAYVNVASLLLVRAESRKRETVLRGVLGASLGRLILQFVTEGVSLVMVAVALAMPVASAAIPRLFRLIPERRLRGMPYFRDAGLHPRVLLFAAAISLLAVVVFSVTPVLRLSLSNLREDLAEGGRGSAGTLWKRFGSNLVAAELAIAMVLLSSAGLLSKSLYRMFHVDLNFNSANLDTLEIDVRGAGYQNSDQLRMLSLRLVEHISTIPGVVSVAHTSDLPITCNCSSTEFRVLGHPWYGEHDKALRRETSADYFKVLQARLLEGRFYTEADDSSKPRVAVINQALAKQFFPREDPVGRTLGDPELSPKSFVQVIGVVDDVREGDLVEPLVPALYLPFQQETGGTLFLVARTAQRPATMMQSLVRAIHQVDPNLGVRNEFVMEDRVNDSPAAFLNRSSAWLVGAFAGLALLLGAVGLYGVVAYSVSQRTREIGVRMALGAQPAAVYRLILGQAGFMAAIGIVVGLGCSIPAGRLLRGLLFGVQSGDLPTLIGVAAVLGICALLASYLPARRAASVNPIDALRAE</sequence>
<dbReference type="InParanoid" id="Q023X4"/>
<evidence type="ECO:0000259" key="8">
    <source>
        <dbReference type="Pfam" id="PF02687"/>
    </source>
</evidence>
<evidence type="ECO:0000313" key="10">
    <source>
        <dbReference type="EMBL" id="ABJ83702.1"/>
    </source>
</evidence>
<dbReference type="Pfam" id="PF12704">
    <property type="entry name" value="MacB_PCD"/>
    <property type="match status" value="2"/>
</dbReference>
<proteinExistence type="inferred from homology"/>
<organism evidence="10">
    <name type="scientific">Solibacter usitatus (strain Ellin6076)</name>
    <dbReference type="NCBI Taxonomy" id="234267"/>
    <lineage>
        <taxon>Bacteria</taxon>
        <taxon>Pseudomonadati</taxon>
        <taxon>Acidobacteriota</taxon>
        <taxon>Terriglobia</taxon>
        <taxon>Bryobacterales</taxon>
        <taxon>Solibacteraceae</taxon>
        <taxon>Candidatus Solibacter</taxon>
    </lineage>
</organism>
<evidence type="ECO:0000256" key="5">
    <source>
        <dbReference type="ARBA" id="ARBA00023136"/>
    </source>
</evidence>
<evidence type="ECO:0000256" key="1">
    <source>
        <dbReference type="ARBA" id="ARBA00004651"/>
    </source>
</evidence>
<name>Q023X4_SOLUE</name>
<feature type="transmembrane region" description="Helical" evidence="7">
    <location>
        <begin position="336"/>
        <end position="359"/>
    </location>
</feature>
<dbReference type="InterPro" id="IPR003838">
    <property type="entry name" value="ABC3_permease_C"/>
</dbReference>
<evidence type="ECO:0000256" key="3">
    <source>
        <dbReference type="ARBA" id="ARBA00022692"/>
    </source>
</evidence>
<feature type="domain" description="MacB-like periplasmic core" evidence="9">
    <location>
        <begin position="435"/>
        <end position="652"/>
    </location>
</feature>
<dbReference type="InterPro" id="IPR025857">
    <property type="entry name" value="MacB_PCD"/>
</dbReference>
<keyword evidence="4 7" id="KW-1133">Transmembrane helix</keyword>
<dbReference type="KEGG" id="sus:Acid_2713"/>
<comment type="subcellular location">
    <subcellularLocation>
        <location evidence="1">Cell membrane</location>
        <topology evidence="1">Multi-pass membrane protein</topology>
    </subcellularLocation>
</comment>
<evidence type="ECO:0000256" key="2">
    <source>
        <dbReference type="ARBA" id="ARBA00022475"/>
    </source>
</evidence>
<keyword evidence="5 7" id="KW-0472">Membrane</keyword>
<evidence type="ECO:0008006" key="11">
    <source>
        <dbReference type="Google" id="ProtNLM"/>
    </source>
</evidence>